<dbReference type="InterPro" id="IPR001853">
    <property type="entry name" value="DSBA-like_thioredoxin_dom"/>
</dbReference>
<dbReference type="Pfam" id="PF01323">
    <property type="entry name" value="DSBA"/>
    <property type="match status" value="1"/>
</dbReference>
<dbReference type="EMBL" id="UINC01001194">
    <property type="protein sequence ID" value="SUZ73918.1"/>
    <property type="molecule type" value="Genomic_DNA"/>
</dbReference>
<dbReference type="SUPFAM" id="SSF52833">
    <property type="entry name" value="Thioredoxin-like"/>
    <property type="match status" value="1"/>
</dbReference>
<sequence>MKIEIFSDVICPWCFIGKRRLDSVLKNGGVGEIELEWKPYQLYPHLPMGGIARREFLRARYGESADGARTPERIRMEAEEVGIAFDYGSIDRVPNTLLAHRLLAMAGEMGCQHELAETLFQAYFCDGLDIGVVDTLADCAATVGMNSGTVKEFLDSHAGVDATLSDIAGAFDAGVVGVPCYRLGGAFLLPGAQTPDVMIQFIDRAKKRLLETE</sequence>
<dbReference type="InterPro" id="IPR036249">
    <property type="entry name" value="Thioredoxin-like_sf"/>
</dbReference>
<evidence type="ECO:0000313" key="2">
    <source>
        <dbReference type="EMBL" id="SUZ73918.1"/>
    </source>
</evidence>
<dbReference type="AlphaFoldDB" id="A0A381Q4Q8"/>
<dbReference type="PANTHER" id="PTHR13887">
    <property type="entry name" value="GLUTATHIONE S-TRANSFERASE KAPPA"/>
    <property type="match status" value="1"/>
</dbReference>
<evidence type="ECO:0000259" key="1">
    <source>
        <dbReference type="Pfam" id="PF01323"/>
    </source>
</evidence>
<dbReference type="PANTHER" id="PTHR13887:SF41">
    <property type="entry name" value="THIOREDOXIN SUPERFAMILY PROTEIN"/>
    <property type="match status" value="1"/>
</dbReference>
<dbReference type="Gene3D" id="3.40.30.10">
    <property type="entry name" value="Glutaredoxin"/>
    <property type="match status" value="1"/>
</dbReference>
<gene>
    <name evidence="2" type="ORF">METZ01_LOCUS26772</name>
</gene>
<proteinExistence type="predicted"/>
<dbReference type="GO" id="GO:0016491">
    <property type="term" value="F:oxidoreductase activity"/>
    <property type="evidence" value="ECO:0007669"/>
    <property type="project" value="InterPro"/>
</dbReference>
<organism evidence="2">
    <name type="scientific">marine metagenome</name>
    <dbReference type="NCBI Taxonomy" id="408172"/>
    <lineage>
        <taxon>unclassified sequences</taxon>
        <taxon>metagenomes</taxon>
        <taxon>ecological metagenomes</taxon>
    </lineage>
</organism>
<accession>A0A381Q4Q8</accession>
<protein>
    <recommendedName>
        <fullName evidence="1">DSBA-like thioredoxin domain-containing protein</fullName>
    </recommendedName>
</protein>
<reference evidence="2" key="1">
    <citation type="submission" date="2018-05" db="EMBL/GenBank/DDBJ databases">
        <authorList>
            <person name="Lanie J.A."/>
            <person name="Ng W.-L."/>
            <person name="Kazmierczak K.M."/>
            <person name="Andrzejewski T.M."/>
            <person name="Davidsen T.M."/>
            <person name="Wayne K.J."/>
            <person name="Tettelin H."/>
            <person name="Glass J.I."/>
            <person name="Rusch D."/>
            <person name="Podicherti R."/>
            <person name="Tsui H.-C.T."/>
            <person name="Winkler M.E."/>
        </authorList>
    </citation>
    <scope>NUCLEOTIDE SEQUENCE</scope>
</reference>
<name>A0A381Q4Q8_9ZZZZ</name>
<feature type="domain" description="DSBA-like thioredoxin" evidence="1">
    <location>
        <begin position="3"/>
        <end position="199"/>
    </location>
</feature>
<dbReference type="CDD" id="cd03024">
    <property type="entry name" value="DsbA_FrnE"/>
    <property type="match status" value="1"/>
</dbReference>